<dbReference type="AlphaFoldDB" id="A0AA36BXG6"/>
<name>A0AA36BXG6_OCTVU</name>
<accession>A0AA36BXG6</accession>
<gene>
    <name evidence="2" type="ORF">OCTVUL_1B022805</name>
</gene>
<keyword evidence="3" id="KW-1185">Reference proteome</keyword>
<evidence type="ECO:0000256" key="1">
    <source>
        <dbReference type="SAM" id="MobiDB-lite"/>
    </source>
</evidence>
<protein>
    <submittedName>
        <fullName evidence="2">Uncharacterized protein</fullName>
    </submittedName>
</protein>
<feature type="compositionally biased region" description="Basic and acidic residues" evidence="1">
    <location>
        <begin position="1"/>
        <end position="49"/>
    </location>
</feature>
<feature type="region of interest" description="Disordered" evidence="1">
    <location>
        <begin position="1"/>
        <end position="56"/>
    </location>
</feature>
<feature type="region of interest" description="Disordered" evidence="1">
    <location>
        <begin position="67"/>
        <end position="86"/>
    </location>
</feature>
<sequence>MMLRYSKDQSIRENPPKGTNREEVESGRGSKQGDRKTETRKYNQSDTRSKSQPRVTQFQAILQEQCKRDERGSGIRTDTIRARLIE</sequence>
<organism evidence="2 3">
    <name type="scientific">Octopus vulgaris</name>
    <name type="common">Common octopus</name>
    <dbReference type="NCBI Taxonomy" id="6645"/>
    <lineage>
        <taxon>Eukaryota</taxon>
        <taxon>Metazoa</taxon>
        <taxon>Spiralia</taxon>
        <taxon>Lophotrochozoa</taxon>
        <taxon>Mollusca</taxon>
        <taxon>Cephalopoda</taxon>
        <taxon>Coleoidea</taxon>
        <taxon>Octopodiformes</taxon>
        <taxon>Octopoda</taxon>
        <taxon>Incirrata</taxon>
        <taxon>Octopodidae</taxon>
        <taxon>Octopus</taxon>
    </lineage>
</organism>
<proteinExistence type="predicted"/>
<dbReference type="EMBL" id="OX597839">
    <property type="protein sequence ID" value="CAI9741507.1"/>
    <property type="molecule type" value="Genomic_DNA"/>
</dbReference>
<reference evidence="2" key="1">
    <citation type="submission" date="2023-08" db="EMBL/GenBank/DDBJ databases">
        <authorList>
            <person name="Alioto T."/>
            <person name="Alioto T."/>
            <person name="Gomez Garrido J."/>
        </authorList>
    </citation>
    <scope>NUCLEOTIDE SEQUENCE</scope>
</reference>
<dbReference type="Proteomes" id="UP001162480">
    <property type="component" value="Chromosome 26"/>
</dbReference>
<evidence type="ECO:0000313" key="2">
    <source>
        <dbReference type="EMBL" id="CAI9741507.1"/>
    </source>
</evidence>
<evidence type="ECO:0000313" key="3">
    <source>
        <dbReference type="Proteomes" id="UP001162480"/>
    </source>
</evidence>